<dbReference type="CDD" id="cd03794">
    <property type="entry name" value="GT4_WbuB-like"/>
    <property type="match status" value="1"/>
</dbReference>
<dbReference type="Pfam" id="PF00534">
    <property type="entry name" value="Glycos_transf_1"/>
    <property type="match status" value="1"/>
</dbReference>
<dbReference type="EMBL" id="BMYW01000002">
    <property type="protein sequence ID" value="GGX84004.1"/>
    <property type="molecule type" value="Genomic_DNA"/>
</dbReference>
<comment type="caution">
    <text evidence="2">The sequence shown here is derived from an EMBL/GenBank/DDBJ whole genome shotgun (WGS) entry which is preliminary data.</text>
</comment>
<keyword evidence="3" id="KW-1185">Reference proteome</keyword>
<feature type="domain" description="Glycosyl transferase family 1" evidence="1">
    <location>
        <begin position="14"/>
        <end position="141"/>
    </location>
</feature>
<evidence type="ECO:0000259" key="1">
    <source>
        <dbReference type="Pfam" id="PF00534"/>
    </source>
</evidence>
<protein>
    <recommendedName>
        <fullName evidence="1">Glycosyl transferase family 1 domain-containing protein</fullName>
    </recommendedName>
</protein>
<dbReference type="Gene3D" id="3.40.50.2000">
    <property type="entry name" value="Glycogen Phosphorylase B"/>
    <property type="match status" value="1"/>
</dbReference>
<organism evidence="2 3">
    <name type="scientific">Vogesella alkaliphila</name>
    <dbReference type="NCBI Taxonomy" id="1193621"/>
    <lineage>
        <taxon>Bacteria</taxon>
        <taxon>Pseudomonadati</taxon>
        <taxon>Pseudomonadota</taxon>
        <taxon>Betaproteobacteria</taxon>
        <taxon>Neisseriales</taxon>
        <taxon>Chromobacteriaceae</taxon>
        <taxon>Vogesella</taxon>
    </lineage>
</organism>
<reference evidence="3" key="1">
    <citation type="journal article" date="2019" name="Int. J. Syst. Evol. Microbiol.">
        <title>The Global Catalogue of Microorganisms (GCM) 10K type strain sequencing project: providing services to taxonomists for standard genome sequencing and annotation.</title>
        <authorList>
            <consortium name="The Broad Institute Genomics Platform"/>
            <consortium name="The Broad Institute Genome Sequencing Center for Infectious Disease"/>
            <person name="Wu L."/>
            <person name="Ma J."/>
        </authorList>
    </citation>
    <scope>NUCLEOTIDE SEQUENCE [LARGE SCALE GENOMIC DNA]</scope>
    <source>
        <strain evidence="3">KCTC 32041</strain>
    </source>
</reference>
<gene>
    <name evidence="2" type="ORF">GCM10011290_09590</name>
</gene>
<accession>A0ABQ2YJJ9</accession>
<evidence type="ECO:0000313" key="3">
    <source>
        <dbReference type="Proteomes" id="UP000600877"/>
    </source>
</evidence>
<dbReference type="SUPFAM" id="SSF53756">
    <property type="entry name" value="UDP-Glycosyltransferase/glycogen phosphorylase"/>
    <property type="match status" value="1"/>
</dbReference>
<proteinExistence type="predicted"/>
<name>A0ABQ2YJJ9_9NEIS</name>
<dbReference type="Proteomes" id="UP000600877">
    <property type="component" value="Unassembled WGS sequence"/>
</dbReference>
<evidence type="ECO:0000313" key="2">
    <source>
        <dbReference type="EMBL" id="GGX84004.1"/>
    </source>
</evidence>
<sequence>MRLALSMKGDSTSHFLFVGQGDEVELVQNFIQEKALNNATYLPPISQEDFKKLLHEVDVGLFSLSRDHKAHNFPGKLLGYMVNKIPILGSVNPGNDLLDIILQHDAGFAFENGQDEQLLQSARLLASNLETRKRLGENARRLLVEHFSVESAAKKIVDHLSNHRQLLI</sequence>
<dbReference type="InterPro" id="IPR001296">
    <property type="entry name" value="Glyco_trans_1"/>
</dbReference>